<dbReference type="EMBL" id="CCKQ01000096">
    <property type="protein sequence ID" value="CDW71161.1"/>
    <property type="molecule type" value="Genomic_DNA"/>
</dbReference>
<feature type="compositionally biased region" description="Basic and acidic residues" evidence="2">
    <location>
        <begin position="274"/>
        <end position="284"/>
    </location>
</feature>
<evidence type="ECO:0000313" key="3">
    <source>
        <dbReference type="EMBL" id="CDW71161.1"/>
    </source>
</evidence>
<reference evidence="3 4" key="1">
    <citation type="submission" date="2014-06" db="EMBL/GenBank/DDBJ databases">
        <authorList>
            <person name="Swart Estienne"/>
        </authorList>
    </citation>
    <scope>NUCLEOTIDE SEQUENCE [LARGE SCALE GENOMIC DNA]</scope>
    <source>
        <strain evidence="3 4">130c</strain>
    </source>
</reference>
<feature type="region of interest" description="Disordered" evidence="2">
    <location>
        <begin position="274"/>
        <end position="299"/>
    </location>
</feature>
<evidence type="ECO:0000256" key="2">
    <source>
        <dbReference type="SAM" id="MobiDB-lite"/>
    </source>
</evidence>
<evidence type="ECO:0000313" key="4">
    <source>
        <dbReference type="Proteomes" id="UP000039865"/>
    </source>
</evidence>
<accession>A0A077ZRN1</accession>
<evidence type="ECO:0000256" key="1">
    <source>
        <dbReference type="SAM" id="Coils"/>
    </source>
</evidence>
<organism evidence="3 4">
    <name type="scientific">Stylonychia lemnae</name>
    <name type="common">Ciliate</name>
    <dbReference type="NCBI Taxonomy" id="5949"/>
    <lineage>
        <taxon>Eukaryota</taxon>
        <taxon>Sar</taxon>
        <taxon>Alveolata</taxon>
        <taxon>Ciliophora</taxon>
        <taxon>Intramacronucleata</taxon>
        <taxon>Spirotrichea</taxon>
        <taxon>Stichotrichia</taxon>
        <taxon>Sporadotrichida</taxon>
        <taxon>Oxytrichidae</taxon>
        <taxon>Stylonychinae</taxon>
        <taxon>Stylonychia</taxon>
    </lineage>
</organism>
<gene>
    <name evidence="3" type="primary">Contig19498.g20669</name>
    <name evidence="3" type="ORF">STYLEM_100</name>
</gene>
<protein>
    <submittedName>
        <fullName evidence="3">Uncharacterized protein</fullName>
    </submittedName>
</protein>
<keyword evidence="1" id="KW-0175">Coiled coil</keyword>
<name>A0A077ZRN1_STYLE</name>
<proteinExistence type="predicted"/>
<dbReference type="InParanoid" id="A0A077ZRN1"/>
<sequence>MISNNVFDFDASKLNPCKCGSNLVAQYFCIRDTYCNNSPYYCVECSENGVHDHRLQQVHKICIQLANQAQQIYDQIEKFGENIRDQYIPVQEIMEFCQTVVEENDLRKKNGTEFTNYKTNFQLVDQILERALYLKRLIEECAGEYQVLEIKQHSRELNDLQIKIRDTKIGKDIDIDFIYKEYKCVFSGNVDNIDRYLENPDIVVFYQKMRVRALEDHKIKSKEKIKKLQQKVDEHELRLIKLEQLIGQRDQDAQQYIQQKVQNSEYYGIANKNAQKDNLDEHYTRGKPGYNQPEENYDQ</sequence>
<feature type="coiled-coil region" evidence="1">
    <location>
        <begin position="211"/>
        <end position="245"/>
    </location>
</feature>
<keyword evidence="4" id="KW-1185">Reference proteome</keyword>
<dbReference type="Proteomes" id="UP000039865">
    <property type="component" value="Unassembled WGS sequence"/>
</dbReference>
<dbReference type="AlphaFoldDB" id="A0A077ZRN1"/>